<evidence type="ECO:0000313" key="3">
    <source>
        <dbReference type="Proteomes" id="UP000004535"/>
    </source>
</evidence>
<dbReference type="AlphaFoldDB" id="B9BPD5"/>
<evidence type="ECO:0000256" key="1">
    <source>
        <dbReference type="SAM" id="MobiDB-lite"/>
    </source>
</evidence>
<proteinExistence type="predicted"/>
<comment type="caution">
    <text evidence="2">The sequence shown here is derived from an EMBL/GenBank/DDBJ whole genome shotgun (WGS) entry which is preliminary data.</text>
</comment>
<feature type="region of interest" description="Disordered" evidence="1">
    <location>
        <begin position="1"/>
        <end position="38"/>
    </location>
</feature>
<evidence type="ECO:0000313" key="2">
    <source>
        <dbReference type="EMBL" id="EEE07453.1"/>
    </source>
</evidence>
<sequence length="38" mass="4485">MHGRQRLARVPPLIERAASMRRSPFQSCQTKPTKETYR</sequence>
<dbReference type="EMBL" id="ACFC01000004">
    <property type="protein sequence ID" value="EEE07453.1"/>
    <property type="molecule type" value="Genomic_DNA"/>
</dbReference>
<protein>
    <submittedName>
        <fullName evidence="2">Uncharacterized protein</fullName>
    </submittedName>
</protein>
<accession>B9BPD5</accession>
<dbReference type="Proteomes" id="UP000004535">
    <property type="component" value="Unassembled WGS sequence"/>
</dbReference>
<organism evidence="2 3">
    <name type="scientific">Burkholderia multivorans CGD2</name>
    <dbReference type="NCBI Taxonomy" id="513052"/>
    <lineage>
        <taxon>Bacteria</taxon>
        <taxon>Pseudomonadati</taxon>
        <taxon>Pseudomonadota</taxon>
        <taxon>Betaproteobacteria</taxon>
        <taxon>Burkholderiales</taxon>
        <taxon>Burkholderiaceae</taxon>
        <taxon>Burkholderia</taxon>
        <taxon>Burkholderia cepacia complex</taxon>
    </lineage>
</organism>
<reference evidence="2 3" key="1">
    <citation type="journal article" date="2012" name="J. Bacteriol.">
        <title>Draft Genome Sequence Determination for Cystic Fibrosis and Chronic Granulomatous Disease Burkholderia multivorans Isolates.</title>
        <authorList>
            <person name="Varga J.J."/>
            <person name="Losada L."/>
            <person name="Zelazny A.M."/>
            <person name="Brinkac L."/>
            <person name="Harkins D."/>
            <person name="Radune D."/>
            <person name="Hostetler J."/>
            <person name="Sampaio E.P."/>
            <person name="Ronning C.M."/>
            <person name="Nierman W.C."/>
            <person name="Greenberg D.E."/>
            <person name="Holland S.M."/>
            <person name="Goldberg J.B."/>
        </authorList>
    </citation>
    <scope>NUCLEOTIDE SEQUENCE [LARGE SCALE GENOMIC DNA]</scope>
    <source>
        <strain evidence="2 3">CGD2</strain>
    </source>
</reference>
<gene>
    <name evidence="2" type="ORF">BURMUCGD2_6556</name>
</gene>
<name>B9BPD5_9BURK</name>